<dbReference type="RefSeq" id="NP_001316214.1">
    <property type="nucleotide sequence ID" value="NM_001329285.1"/>
</dbReference>
<dbReference type="GO" id="GO:0005634">
    <property type="term" value="C:nucleus"/>
    <property type="evidence" value="ECO:0007669"/>
    <property type="project" value="TreeGrafter"/>
</dbReference>
<dbReference type="GO" id="GO:2000562">
    <property type="term" value="P:negative regulation of CD4-positive, alpha-beta T cell proliferation"/>
    <property type="evidence" value="ECO:0007669"/>
    <property type="project" value="TreeGrafter"/>
</dbReference>
<proteinExistence type="evidence at transcript level"/>
<dbReference type="EMBL" id="KT964056">
    <property type="protein sequence ID" value="ALM30375.1"/>
    <property type="molecule type" value="mRNA"/>
</dbReference>
<dbReference type="Proteomes" id="UP000221080">
    <property type="component" value="Chromosome 16"/>
</dbReference>
<evidence type="ECO:0000313" key="5">
    <source>
        <dbReference type="EMBL" id="ALM30375.1"/>
    </source>
</evidence>
<dbReference type="PANTHER" id="PTHR11346:SF80">
    <property type="entry name" value="GALECTIN-9C"/>
    <property type="match status" value="1"/>
</dbReference>
<gene>
    <name evidence="5 7" type="primary">gal9b</name>
    <name evidence="7" type="synonym">LOC108276973</name>
</gene>
<dbReference type="Pfam" id="PF00337">
    <property type="entry name" value="Gal-bind_lectin"/>
    <property type="match status" value="2"/>
</dbReference>
<keyword evidence="2" id="KW-0677">Repeat</keyword>
<feature type="domain" description="Galectin" evidence="4">
    <location>
        <begin position="223"/>
        <end position="349"/>
    </location>
</feature>
<protein>
    <recommendedName>
        <fullName evidence="3">Galectin</fullName>
    </recommendedName>
</protein>
<dbReference type="GO" id="GO:0030246">
    <property type="term" value="F:carbohydrate binding"/>
    <property type="evidence" value="ECO:0007669"/>
    <property type="project" value="UniProtKB-UniRule"/>
</dbReference>
<dbReference type="GO" id="GO:0032689">
    <property type="term" value="P:negative regulation of type II interferon production"/>
    <property type="evidence" value="ECO:0007669"/>
    <property type="project" value="TreeGrafter"/>
</dbReference>
<dbReference type="InterPro" id="IPR013320">
    <property type="entry name" value="ConA-like_dom_sf"/>
</dbReference>
<dbReference type="SMART" id="SM00908">
    <property type="entry name" value="Gal-bind_lectin"/>
    <property type="match status" value="2"/>
</dbReference>
<reference evidence="5" key="2">
    <citation type="submission" date="2015-10" db="EMBL/GenBank/DDBJ databases">
        <title>Galectins in channel catfish, Ictalurus punctatus: characterization and expression profiling in mucosal tissues.</title>
        <authorList>
            <person name="Li C."/>
            <person name="Peatman E."/>
        </authorList>
    </citation>
    <scope>NUCLEOTIDE SEQUENCE</scope>
</reference>
<dbReference type="InterPro" id="IPR044156">
    <property type="entry name" value="Galectin-like"/>
</dbReference>
<dbReference type="InterPro" id="IPR001079">
    <property type="entry name" value="Galectin_CRD"/>
</dbReference>
<feature type="domain" description="Galectin" evidence="4">
    <location>
        <begin position="22"/>
        <end position="154"/>
    </location>
</feature>
<keyword evidence="6" id="KW-1185">Reference proteome</keyword>
<evidence type="ECO:0000256" key="1">
    <source>
        <dbReference type="ARBA" id="ARBA00022734"/>
    </source>
</evidence>
<evidence type="ECO:0000256" key="3">
    <source>
        <dbReference type="RuleBase" id="RU102079"/>
    </source>
</evidence>
<dbReference type="GO" id="GO:0005829">
    <property type="term" value="C:cytosol"/>
    <property type="evidence" value="ECO:0007669"/>
    <property type="project" value="TreeGrafter"/>
</dbReference>
<reference evidence="7" key="4">
    <citation type="submission" date="2025-04" db="UniProtKB">
        <authorList>
            <consortium name="RefSeq"/>
        </authorList>
    </citation>
    <scope>IDENTIFICATION</scope>
</reference>
<evidence type="ECO:0000313" key="7">
    <source>
        <dbReference type="RefSeq" id="NP_001316214.1"/>
    </source>
</evidence>
<dbReference type="GeneID" id="108276973"/>
<dbReference type="CDD" id="cd00070">
    <property type="entry name" value="GLECT"/>
    <property type="match status" value="2"/>
</dbReference>
<dbReference type="SUPFAM" id="SSF49899">
    <property type="entry name" value="Concanavalin A-like lectins/glucanases"/>
    <property type="match status" value="2"/>
</dbReference>
<name>A0A0S1U0D8_ICTPU</name>
<dbReference type="FunFam" id="2.60.120.200:FF:000023">
    <property type="entry name" value="Galectin"/>
    <property type="match status" value="1"/>
</dbReference>
<reference evidence="7" key="1">
    <citation type="journal article" date="2012" name="BMC Genomics">
        <title>Efficient assembly and annotation of the transcriptome of catfish by RNA-Seq analysis of a doubled haploid homozygote.</title>
        <authorList>
            <person name="Liu S."/>
            <person name="Zhang Y."/>
            <person name="Zhou Z."/>
            <person name="Waldbieser G."/>
            <person name="Sun F."/>
            <person name="Lu J."/>
            <person name="Zhang J."/>
            <person name="Jiang Y."/>
            <person name="Zhang H."/>
            <person name="Wang X."/>
            <person name="Rajendran K.V."/>
            <person name="Khoo L."/>
            <person name="Kucuktas H."/>
            <person name="Peatman E."/>
            <person name="Liu Z."/>
        </authorList>
    </citation>
    <scope>NUCLEOTIDE SEQUENCE</scope>
</reference>
<keyword evidence="1 3" id="KW-0430">Lectin</keyword>
<evidence type="ECO:0000313" key="6">
    <source>
        <dbReference type="Proteomes" id="UP000221080"/>
    </source>
</evidence>
<organism evidence="5">
    <name type="scientific">Ictalurus punctatus</name>
    <name type="common">Channel catfish</name>
    <name type="synonym">Silurus punctatus</name>
    <dbReference type="NCBI Taxonomy" id="7998"/>
    <lineage>
        <taxon>Eukaryota</taxon>
        <taxon>Metazoa</taxon>
        <taxon>Chordata</taxon>
        <taxon>Craniata</taxon>
        <taxon>Vertebrata</taxon>
        <taxon>Euteleostomi</taxon>
        <taxon>Actinopterygii</taxon>
        <taxon>Neopterygii</taxon>
        <taxon>Teleostei</taxon>
        <taxon>Ostariophysi</taxon>
        <taxon>Siluriformes</taxon>
        <taxon>Ictaluridae</taxon>
        <taxon>Ictalurus</taxon>
    </lineage>
</organism>
<dbReference type="GO" id="GO:0010628">
    <property type="term" value="P:positive regulation of gene expression"/>
    <property type="evidence" value="ECO:0007669"/>
    <property type="project" value="TreeGrafter"/>
</dbReference>
<evidence type="ECO:0000256" key="2">
    <source>
        <dbReference type="ARBA" id="ARBA00022737"/>
    </source>
</evidence>
<dbReference type="FunFam" id="2.60.120.200:FF:000124">
    <property type="entry name" value="Galectin-4"/>
    <property type="match status" value="1"/>
</dbReference>
<dbReference type="Gene3D" id="2.60.120.200">
    <property type="match status" value="2"/>
</dbReference>
<reference evidence="6" key="3">
    <citation type="journal article" date="2016" name="Nat. Commun.">
        <title>The channel catfish genome sequence provides insights into the evolution of scale formation in teleosts.</title>
        <authorList>
            <person name="Liu Z."/>
            <person name="Liu S."/>
            <person name="Yao J."/>
            <person name="Bao L."/>
            <person name="Zhang J."/>
            <person name="Li Y."/>
            <person name="Jiang C."/>
            <person name="Sun L."/>
            <person name="Wang R."/>
            <person name="Zhang Y."/>
            <person name="Zhou T."/>
            <person name="Zeng Q."/>
            <person name="Fu Q."/>
            <person name="Gao S."/>
            <person name="Li N."/>
            <person name="Koren S."/>
            <person name="Jiang Y."/>
            <person name="Zimin A."/>
            <person name="Xu P."/>
            <person name="Phillippy A.M."/>
            <person name="Geng X."/>
            <person name="Song L."/>
            <person name="Sun F."/>
            <person name="Li C."/>
            <person name="Wang X."/>
            <person name="Chen A."/>
            <person name="Jin Y."/>
            <person name="Yuan Z."/>
            <person name="Yang Y."/>
            <person name="Tan S."/>
            <person name="Peatman E."/>
            <person name="Lu J."/>
            <person name="Qin Z."/>
            <person name="Dunham R."/>
            <person name="Li Z."/>
            <person name="Sonstegard T."/>
            <person name="Feng J."/>
            <person name="Danzmann R.G."/>
            <person name="Schroeder S."/>
            <person name="Scheffler B."/>
            <person name="Duke M.V."/>
            <person name="Ballard L."/>
            <person name="Kucuktas H."/>
            <person name="Kaltenboeck L."/>
            <person name="Liu H."/>
            <person name="Armbruster J."/>
            <person name="Xie Y."/>
            <person name="Kirby M.L."/>
            <person name="Tian Y."/>
            <person name="Flanagan M.E."/>
            <person name="Mu W."/>
            <person name="Waldbieser G.C."/>
        </authorList>
    </citation>
    <scope>NUCLEOTIDE SEQUENCE [LARGE SCALE GENOMIC DNA]</scope>
    <source>
        <strain evidence="6">SDA103</strain>
    </source>
</reference>
<evidence type="ECO:0000259" key="4">
    <source>
        <dbReference type="PROSITE" id="PS51304"/>
    </source>
</evidence>
<sequence length="349" mass="39138">MVILHCITMSCQRPYLNPRLPFTGCIQGGLFEGKTVTVTGRVLAGAERFCVNLLCVTNTSSDIILHFNPRYRGNSGHVVCNTLQSSCWGSEQRSKHTPLPRGSDFILTFLVNRDSYSVIVNGAHFMEYLHRLPVSSVNAIFVDGGVEVTSITFQNPAVIIDRGRPMQPEKQRYRSKLTRGSGWNMQGHQKHASQIQALAACDVADLSAAPPPYSSQPAYVIPYKTIIQGGFYPCRGITVQGCVNHNADRFDINLRYNSGIAFHFNPRFDENVVVRNSLMKERWGREERSGGMPFYRGQPFTVSITCDTQCYRIAVNGTQMFTYNHRHFLFQQIDILEVDGNISVSSVVV</sequence>
<dbReference type="GO" id="GO:0016936">
    <property type="term" value="F:galactoside binding"/>
    <property type="evidence" value="ECO:0007669"/>
    <property type="project" value="TreeGrafter"/>
</dbReference>
<dbReference type="SMART" id="SM00276">
    <property type="entry name" value="GLECT"/>
    <property type="match status" value="2"/>
</dbReference>
<accession>A0A0S1U0D8</accession>
<dbReference type="KEGG" id="ipu:108276973"/>
<dbReference type="OrthoDB" id="6251307at2759"/>
<dbReference type="AlphaFoldDB" id="A0A0S1U0D8"/>
<dbReference type="PANTHER" id="PTHR11346">
    <property type="entry name" value="GALECTIN"/>
    <property type="match status" value="1"/>
</dbReference>
<dbReference type="PROSITE" id="PS51304">
    <property type="entry name" value="GALECTIN"/>
    <property type="match status" value="2"/>
</dbReference>